<keyword evidence="5 9" id="KW-0276">Fatty acid metabolism</keyword>
<dbReference type="NCBIfam" id="NF006829">
    <property type="entry name" value="PRK09352.1"/>
    <property type="match status" value="1"/>
</dbReference>
<evidence type="ECO:0000256" key="1">
    <source>
        <dbReference type="ARBA" id="ARBA00008642"/>
    </source>
</evidence>
<comment type="pathway">
    <text evidence="9">Lipid metabolism; fatty acid biosynthesis.</text>
</comment>
<evidence type="ECO:0000256" key="9">
    <source>
        <dbReference type="HAMAP-Rule" id="MF_01815"/>
    </source>
</evidence>
<feature type="active site" evidence="9">
    <location>
        <position position="262"/>
    </location>
</feature>
<feature type="region of interest" description="ACP-binding" evidence="9">
    <location>
        <begin position="263"/>
        <end position="267"/>
    </location>
</feature>
<comment type="subunit">
    <text evidence="9">Homodimer.</text>
</comment>
<evidence type="ECO:0000313" key="12">
    <source>
        <dbReference type="EMBL" id="MCY4726541.1"/>
    </source>
</evidence>
<reference evidence="12" key="1">
    <citation type="submission" date="2022-08" db="EMBL/GenBank/DDBJ databases">
        <title>Genome sequencing of Nocardioides sp. STR2.</title>
        <authorList>
            <person name="So Y."/>
        </authorList>
    </citation>
    <scope>NUCLEOTIDE SEQUENCE</scope>
    <source>
        <strain evidence="12">STR2</strain>
    </source>
</reference>
<dbReference type="InterPro" id="IPR004655">
    <property type="entry name" value="FabH"/>
</dbReference>
<evidence type="ECO:0000259" key="11">
    <source>
        <dbReference type="Pfam" id="PF08545"/>
    </source>
</evidence>
<evidence type="ECO:0000256" key="5">
    <source>
        <dbReference type="ARBA" id="ARBA00022832"/>
    </source>
</evidence>
<dbReference type="InterPro" id="IPR016039">
    <property type="entry name" value="Thiolase-like"/>
</dbReference>
<dbReference type="HAMAP" id="MF_01815">
    <property type="entry name" value="FabH"/>
    <property type="match status" value="1"/>
</dbReference>
<dbReference type="PANTHER" id="PTHR34069:SF2">
    <property type="entry name" value="BETA-KETOACYL-[ACYL-CARRIER-PROTEIN] SYNTHASE III"/>
    <property type="match status" value="1"/>
</dbReference>
<comment type="similarity">
    <text evidence="1 9">Belongs to the thiolase-like superfamily. FabH family.</text>
</comment>
<evidence type="ECO:0000256" key="7">
    <source>
        <dbReference type="ARBA" id="ARBA00023160"/>
    </source>
</evidence>
<keyword evidence="8 9" id="KW-0012">Acyltransferase</keyword>
<dbReference type="RefSeq" id="WP_268111422.1">
    <property type="nucleotide sequence ID" value="NZ_JAPPUX010000002.1"/>
</dbReference>
<gene>
    <name evidence="9" type="primary">fabH</name>
    <name evidence="12" type="ORF">NYO98_09650</name>
</gene>
<evidence type="ECO:0000256" key="2">
    <source>
        <dbReference type="ARBA" id="ARBA00022490"/>
    </source>
</evidence>
<comment type="catalytic activity">
    <reaction evidence="9">
        <text>malonyl-[ACP] + acetyl-CoA + H(+) = 3-oxobutanoyl-[ACP] + CO2 + CoA</text>
        <dbReference type="Rhea" id="RHEA:12080"/>
        <dbReference type="Rhea" id="RHEA-COMP:9623"/>
        <dbReference type="Rhea" id="RHEA-COMP:9625"/>
        <dbReference type="ChEBI" id="CHEBI:15378"/>
        <dbReference type="ChEBI" id="CHEBI:16526"/>
        <dbReference type="ChEBI" id="CHEBI:57287"/>
        <dbReference type="ChEBI" id="CHEBI:57288"/>
        <dbReference type="ChEBI" id="CHEBI:78449"/>
        <dbReference type="ChEBI" id="CHEBI:78450"/>
        <dbReference type="EC" id="2.3.1.180"/>
    </reaction>
</comment>
<evidence type="ECO:0000259" key="10">
    <source>
        <dbReference type="Pfam" id="PF08541"/>
    </source>
</evidence>
<evidence type="ECO:0000256" key="6">
    <source>
        <dbReference type="ARBA" id="ARBA00023098"/>
    </source>
</evidence>
<evidence type="ECO:0000313" key="13">
    <source>
        <dbReference type="Proteomes" id="UP001074726"/>
    </source>
</evidence>
<dbReference type="Gene3D" id="3.40.47.10">
    <property type="match status" value="2"/>
</dbReference>
<feature type="domain" description="Beta-ketoacyl-[acyl-carrier-protein] synthase III N-terminal" evidence="11">
    <location>
        <begin position="116"/>
        <end position="193"/>
    </location>
</feature>
<keyword evidence="13" id="KW-1185">Reference proteome</keyword>
<accession>A0ABT4CCK5</accession>
<proteinExistence type="inferred from homology"/>
<feature type="active site" evidence="9">
    <location>
        <position position="293"/>
    </location>
</feature>
<dbReference type="EMBL" id="JAPPUX010000002">
    <property type="protein sequence ID" value="MCY4726541.1"/>
    <property type="molecule type" value="Genomic_DNA"/>
</dbReference>
<comment type="function">
    <text evidence="9">Catalyzes the condensation reaction of fatty acid synthesis by the addition to an acyl acceptor of two carbons from malonyl-ACP. Catalyzes the first condensation reaction which initiates fatty acid synthesis and may therefore play a role in governing the total rate of fatty acid production. Possesses both acetoacetyl-ACP synthase and acetyl transacylase activities. Its substrate specificity determines the biosynthesis of branched-chain and/or straight-chain of fatty acids.</text>
</comment>
<keyword evidence="6 9" id="KW-0443">Lipid metabolism</keyword>
<organism evidence="12 13">
    <name type="scientific">Nocardioides pini</name>
    <dbReference type="NCBI Taxonomy" id="2975053"/>
    <lineage>
        <taxon>Bacteria</taxon>
        <taxon>Bacillati</taxon>
        <taxon>Actinomycetota</taxon>
        <taxon>Actinomycetes</taxon>
        <taxon>Propionibacteriales</taxon>
        <taxon>Nocardioidaceae</taxon>
        <taxon>Nocardioides</taxon>
    </lineage>
</organism>
<protein>
    <recommendedName>
        <fullName evidence="9">Beta-ketoacyl-[acyl-carrier-protein] synthase III</fullName>
        <shortName evidence="9">Beta-ketoacyl-ACP synthase III</shortName>
        <shortName evidence="9">KAS III</shortName>
        <ecNumber evidence="9">2.3.1.180</ecNumber>
    </recommendedName>
    <alternativeName>
        <fullName evidence="9">3-oxoacyl-[acyl-carrier-protein] synthase 3</fullName>
    </alternativeName>
    <alternativeName>
        <fullName evidence="9">3-oxoacyl-[acyl-carrier-protein] synthase III</fullName>
    </alternativeName>
</protein>
<keyword evidence="3 9" id="KW-0444">Lipid biosynthesis</keyword>
<dbReference type="NCBIfam" id="TIGR00747">
    <property type="entry name" value="fabH"/>
    <property type="match status" value="1"/>
</dbReference>
<evidence type="ECO:0000256" key="8">
    <source>
        <dbReference type="ARBA" id="ARBA00023315"/>
    </source>
</evidence>
<keyword evidence="7 9" id="KW-0275">Fatty acid biosynthesis</keyword>
<comment type="caution">
    <text evidence="12">The sequence shown here is derived from an EMBL/GenBank/DDBJ whole genome shotgun (WGS) entry which is preliminary data.</text>
</comment>
<dbReference type="SUPFAM" id="SSF53901">
    <property type="entry name" value="Thiolase-like"/>
    <property type="match status" value="1"/>
</dbReference>
<dbReference type="Pfam" id="PF08541">
    <property type="entry name" value="ACP_syn_III_C"/>
    <property type="match status" value="1"/>
</dbReference>
<dbReference type="CDD" id="cd00830">
    <property type="entry name" value="KAS_III"/>
    <property type="match status" value="1"/>
</dbReference>
<name>A0ABT4CCK5_9ACTN</name>
<keyword evidence="2 9" id="KW-0963">Cytoplasm</keyword>
<dbReference type="InterPro" id="IPR013751">
    <property type="entry name" value="ACP_syn_III_N"/>
</dbReference>
<sequence>MTAITGSTGAPHARIMGLGAYRPSRLVPNSEVVDAIDSSDEWIQQRSGIRTRRWAGPEESVQMMSVEASRIAIERSGLDVGQIDCVVVATVSHLLQTPAVATAIAHELGTDGAAAFDISAACSGFCHGIALASDIVRAGSARHVLVVGVERLTDILDLTDRGTAFIFADGAGAAVVGPSDTPGIGPVVWGSDGEQFDLIRQREDWRDVVGTDTTPGSGVMPHLTMQGNPVFRWASFAMAKIGQQALDTAGVSLDELDVFVPHQANMRIIDAMARSMKLPDTVRIARDVADQGNTSAASVPLALDRMIAEGEAKSGDTALLIAFGAGLSYAAQVVTVP</sequence>
<dbReference type="Proteomes" id="UP001074726">
    <property type="component" value="Unassembled WGS sequence"/>
</dbReference>
<evidence type="ECO:0000256" key="4">
    <source>
        <dbReference type="ARBA" id="ARBA00022679"/>
    </source>
</evidence>
<dbReference type="Pfam" id="PF08545">
    <property type="entry name" value="ACP_syn_III"/>
    <property type="match status" value="1"/>
</dbReference>
<feature type="active site" evidence="9">
    <location>
        <position position="122"/>
    </location>
</feature>
<feature type="domain" description="Beta-ketoacyl-[acyl-carrier-protein] synthase III C-terminal" evidence="10">
    <location>
        <begin position="246"/>
        <end position="335"/>
    </location>
</feature>
<evidence type="ECO:0000256" key="3">
    <source>
        <dbReference type="ARBA" id="ARBA00022516"/>
    </source>
</evidence>
<dbReference type="InterPro" id="IPR013747">
    <property type="entry name" value="ACP_syn_III_C"/>
</dbReference>
<dbReference type="EC" id="2.3.1.180" evidence="9"/>
<comment type="domain">
    <text evidence="9">The last Arg residue of the ACP-binding site is essential for the weak association between ACP/AcpP and FabH.</text>
</comment>
<comment type="subcellular location">
    <subcellularLocation>
        <location evidence="9">Cytoplasm</location>
    </subcellularLocation>
</comment>
<dbReference type="PANTHER" id="PTHR34069">
    <property type="entry name" value="3-OXOACYL-[ACYL-CARRIER-PROTEIN] SYNTHASE 3"/>
    <property type="match status" value="1"/>
</dbReference>
<keyword evidence="9" id="KW-0511">Multifunctional enzyme</keyword>
<keyword evidence="4 9" id="KW-0808">Transferase</keyword>